<reference evidence="2 3" key="1">
    <citation type="submission" date="2021-02" db="EMBL/GenBank/DDBJ databases">
        <title>Taxonomically Unique Crown Gall-Associated Xanthomonas Stains Have Deficiency in Virulence Repertories.</title>
        <authorList>
            <person name="Mafakheri H."/>
            <person name="Taghavi S.M."/>
            <person name="Dimkic I."/>
            <person name="Nemanja K."/>
            <person name="Osdaghi E."/>
        </authorList>
    </citation>
    <scope>NUCLEOTIDE SEQUENCE [LARGE SCALE GENOMIC DNA]</scope>
    <source>
        <strain evidence="2 3">FX4</strain>
    </source>
</reference>
<keyword evidence="3" id="KW-1185">Reference proteome</keyword>
<feature type="signal peptide" evidence="1">
    <location>
        <begin position="1"/>
        <end position="22"/>
    </location>
</feature>
<organism evidence="2 3">
    <name type="scientific">Xanthomonas bonasiae</name>
    <dbReference type="NCBI Taxonomy" id="2810351"/>
    <lineage>
        <taxon>Bacteria</taxon>
        <taxon>Pseudomonadati</taxon>
        <taxon>Pseudomonadota</taxon>
        <taxon>Gammaproteobacteria</taxon>
        <taxon>Lysobacterales</taxon>
        <taxon>Lysobacteraceae</taxon>
        <taxon>Xanthomonas</taxon>
    </lineage>
</organism>
<evidence type="ECO:0000313" key="2">
    <source>
        <dbReference type="EMBL" id="MBN6103123.1"/>
    </source>
</evidence>
<dbReference type="EMBL" id="JAFIWB010000014">
    <property type="protein sequence ID" value="MBN6103123.1"/>
    <property type="molecule type" value="Genomic_DNA"/>
</dbReference>
<feature type="chain" id="PRO_5045566763" evidence="1">
    <location>
        <begin position="23"/>
        <end position="60"/>
    </location>
</feature>
<sequence length="60" mass="6452">MKKLIPVMGALMLFGAVSSASAQSLSDVSDRFAPCQQLSGGDSVQCYLDTWSDVISDYFN</sequence>
<keyword evidence="1" id="KW-0732">Signal</keyword>
<dbReference type="RefSeq" id="WP_191825615.1">
    <property type="nucleotide sequence ID" value="NZ_JACSQX010000007.1"/>
</dbReference>
<comment type="caution">
    <text evidence="2">The sequence shown here is derived from an EMBL/GenBank/DDBJ whole genome shotgun (WGS) entry which is preliminary data.</text>
</comment>
<dbReference type="Proteomes" id="UP000695802">
    <property type="component" value="Unassembled WGS sequence"/>
</dbReference>
<name>A0ABS3B3B5_9XANT</name>
<accession>A0ABS3B3B5</accession>
<evidence type="ECO:0000313" key="3">
    <source>
        <dbReference type="Proteomes" id="UP000695802"/>
    </source>
</evidence>
<gene>
    <name evidence="2" type="ORF">JR064_13200</name>
</gene>
<proteinExistence type="predicted"/>
<protein>
    <submittedName>
        <fullName evidence="2">Uncharacterized protein</fullName>
    </submittedName>
</protein>
<evidence type="ECO:0000256" key="1">
    <source>
        <dbReference type="SAM" id="SignalP"/>
    </source>
</evidence>